<name>A0ABQ3BBR1_9GAMM</name>
<evidence type="ECO:0000313" key="1">
    <source>
        <dbReference type="EMBL" id="GGY83008.1"/>
    </source>
</evidence>
<comment type="caution">
    <text evidence="1">The sequence shown here is derived from an EMBL/GenBank/DDBJ whole genome shotgun (WGS) entry which is preliminary data.</text>
</comment>
<dbReference type="Proteomes" id="UP000601597">
    <property type="component" value="Unassembled WGS sequence"/>
</dbReference>
<dbReference type="RefSeq" id="WP_189577954.1">
    <property type="nucleotide sequence ID" value="NZ_BMXV01000008.1"/>
</dbReference>
<gene>
    <name evidence="1" type="ORF">GCM10007071_33120</name>
</gene>
<accession>A0ABQ3BBR1</accession>
<protein>
    <submittedName>
        <fullName evidence="1">Uncharacterized protein</fullName>
    </submittedName>
</protein>
<evidence type="ECO:0000313" key="2">
    <source>
        <dbReference type="Proteomes" id="UP000601597"/>
    </source>
</evidence>
<sequence length="108" mass="11716">MSGRFVARNSKYLTGWNVRTIEPRFIGSLFQPDLVDTPGIRDHIAKASALKLPHASWLTERLDAGDCLTPEQAASAIAFALTDMPVDDFSGAVLHGRTLVDTLSFNGS</sequence>
<dbReference type="EMBL" id="BMXV01000008">
    <property type="protein sequence ID" value="GGY83008.1"/>
    <property type="molecule type" value="Genomic_DNA"/>
</dbReference>
<organism evidence="1 2">
    <name type="scientific">Marinobacter zhanjiangensis</name>
    <dbReference type="NCBI Taxonomy" id="578215"/>
    <lineage>
        <taxon>Bacteria</taxon>
        <taxon>Pseudomonadati</taxon>
        <taxon>Pseudomonadota</taxon>
        <taxon>Gammaproteobacteria</taxon>
        <taxon>Pseudomonadales</taxon>
        <taxon>Marinobacteraceae</taxon>
        <taxon>Marinobacter</taxon>
    </lineage>
</organism>
<proteinExistence type="predicted"/>
<reference evidence="2" key="1">
    <citation type="journal article" date="2019" name="Int. J. Syst. Evol. Microbiol.">
        <title>The Global Catalogue of Microorganisms (GCM) 10K type strain sequencing project: providing services to taxonomists for standard genome sequencing and annotation.</title>
        <authorList>
            <consortium name="The Broad Institute Genomics Platform"/>
            <consortium name="The Broad Institute Genome Sequencing Center for Infectious Disease"/>
            <person name="Wu L."/>
            <person name="Ma J."/>
        </authorList>
    </citation>
    <scope>NUCLEOTIDE SEQUENCE [LARGE SCALE GENOMIC DNA]</scope>
    <source>
        <strain evidence="2">KCTC 22280</strain>
    </source>
</reference>
<keyword evidence="2" id="KW-1185">Reference proteome</keyword>